<dbReference type="PROSITE" id="PS01117">
    <property type="entry name" value="HTH_MARR_1"/>
    <property type="match status" value="1"/>
</dbReference>
<dbReference type="InterPro" id="IPR023187">
    <property type="entry name" value="Tscrpt_reg_MarR-type_CS"/>
</dbReference>
<feature type="domain" description="HTH marR-type" evidence="5">
    <location>
        <begin position="28"/>
        <end position="161"/>
    </location>
</feature>
<evidence type="ECO:0000259" key="5">
    <source>
        <dbReference type="PROSITE" id="PS50995"/>
    </source>
</evidence>
<keyword evidence="3" id="KW-0804">Transcription</keyword>
<gene>
    <name evidence="6" type="ORF">BON30_01470</name>
</gene>
<feature type="region of interest" description="Disordered" evidence="4">
    <location>
        <begin position="1"/>
        <end position="22"/>
    </location>
</feature>
<keyword evidence="7" id="KW-1185">Reference proteome</keyword>
<name>A0A1L9BIE8_9BACT</name>
<evidence type="ECO:0000256" key="4">
    <source>
        <dbReference type="SAM" id="MobiDB-lite"/>
    </source>
</evidence>
<proteinExistence type="predicted"/>
<dbReference type="SUPFAM" id="SSF46785">
    <property type="entry name" value="Winged helix' DNA-binding domain"/>
    <property type="match status" value="1"/>
</dbReference>
<keyword evidence="2" id="KW-0238">DNA-binding</keyword>
<dbReference type="InterPro" id="IPR036388">
    <property type="entry name" value="WH-like_DNA-bd_sf"/>
</dbReference>
<keyword evidence="1" id="KW-0805">Transcription regulation</keyword>
<evidence type="ECO:0000313" key="7">
    <source>
        <dbReference type="Proteomes" id="UP000182229"/>
    </source>
</evidence>
<dbReference type="RefSeq" id="WP_071896023.1">
    <property type="nucleotide sequence ID" value="NZ_MPIN01000001.1"/>
</dbReference>
<sequence length="169" mass="18716">MALELKQLPGHEALQKDAERYPESDASAVETCLTLLRVSDDVEEAYAAHFARHGLSQARFIVLMQLQREEEGLRPAELAERTGVTRATMTGLLDGLEKEGLVLRRAHGGDGRMSVVRLSARGRQRLEGLLPDHYRRTTALMSGLSAEERQQLKALLTKVAAGIPHVREP</sequence>
<reference evidence="7" key="1">
    <citation type="submission" date="2016-11" db="EMBL/GenBank/DDBJ databases">
        <authorList>
            <person name="Shukria A."/>
            <person name="Stevens D.C."/>
        </authorList>
    </citation>
    <scope>NUCLEOTIDE SEQUENCE [LARGE SCALE GENOMIC DNA]</scope>
    <source>
        <strain evidence="7">Cbfe23</strain>
    </source>
</reference>
<protein>
    <submittedName>
        <fullName evidence="6">MarR family transcriptional regulator</fullName>
    </submittedName>
</protein>
<dbReference type="GO" id="GO:0003700">
    <property type="term" value="F:DNA-binding transcription factor activity"/>
    <property type="evidence" value="ECO:0007669"/>
    <property type="project" value="InterPro"/>
</dbReference>
<dbReference type="PANTHER" id="PTHR33164:SF43">
    <property type="entry name" value="HTH-TYPE TRANSCRIPTIONAL REPRESSOR YETL"/>
    <property type="match status" value="1"/>
</dbReference>
<comment type="caution">
    <text evidence="6">The sequence shown here is derived from an EMBL/GenBank/DDBJ whole genome shotgun (WGS) entry which is preliminary data.</text>
</comment>
<dbReference type="InterPro" id="IPR039422">
    <property type="entry name" value="MarR/SlyA-like"/>
</dbReference>
<evidence type="ECO:0000256" key="1">
    <source>
        <dbReference type="ARBA" id="ARBA00023015"/>
    </source>
</evidence>
<dbReference type="GO" id="GO:0006950">
    <property type="term" value="P:response to stress"/>
    <property type="evidence" value="ECO:0007669"/>
    <property type="project" value="TreeGrafter"/>
</dbReference>
<feature type="compositionally biased region" description="Basic and acidic residues" evidence="4">
    <location>
        <begin position="13"/>
        <end position="22"/>
    </location>
</feature>
<reference evidence="6 7" key="2">
    <citation type="submission" date="2016-12" db="EMBL/GenBank/DDBJ databases">
        <title>Draft Genome Sequence of Cystobacter ferrugineus Strain Cbfe23.</title>
        <authorList>
            <person name="Akbar S."/>
            <person name="Dowd S.E."/>
            <person name="Stevens D.C."/>
        </authorList>
    </citation>
    <scope>NUCLEOTIDE SEQUENCE [LARGE SCALE GENOMIC DNA]</scope>
    <source>
        <strain evidence="6 7">Cbfe23</strain>
    </source>
</reference>
<dbReference type="Proteomes" id="UP000182229">
    <property type="component" value="Unassembled WGS sequence"/>
</dbReference>
<dbReference type="AlphaFoldDB" id="A0A1L9BIE8"/>
<organism evidence="6 7">
    <name type="scientific">Cystobacter ferrugineus</name>
    <dbReference type="NCBI Taxonomy" id="83449"/>
    <lineage>
        <taxon>Bacteria</taxon>
        <taxon>Pseudomonadati</taxon>
        <taxon>Myxococcota</taxon>
        <taxon>Myxococcia</taxon>
        <taxon>Myxococcales</taxon>
        <taxon>Cystobacterineae</taxon>
        <taxon>Archangiaceae</taxon>
        <taxon>Cystobacter</taxon>
    </lineage>
</organism>
<evidence type="ECO:0000256" key="2">
    <source>
        <dbReference type="ARBA" id="ARBA00023125"/>
    </source>
</evidence>
<dbReference type="Pfam" id="PF12802">
    <property type="entry name" value="MarR_2"/>
    <property type="match status" value="1"/>
</dbReference>
<dbReference type="PRINTS" id="PR00598">
    <property type="entry name" value="HTHMARR"/>
</dbReference>
<evidence type="ECO:0000256" key="3">
    <source>
        <dbReference type="ARBA" id="ARBA00023163"/>
    </source>
</evidence>
<evidence type="ECO:0000313" key="6">
    <source>
        <dbReference type="EMBL" id="OJH41928.1"/>
    </source>
</evidence>
<dbReference type="OrthoDB" id="5521015at2"/>
<dbReference type="InterPro" id="IPR000835">
    <property type="entry name" value="HTH_MarR-typ"/>
</dbReference>
<dbReference type="SMART" id="SM00347">
    <property type="entry name" value="HTH_MARR"/>
    <property type="match status" value="1"/>
</dbReference>
<dbReference type="GO" id="GO:0003677">
    <property type="term" value="F:DNA binding"/>
    <property type="evidence" value="ECO:0007669"/>
    <property type="project" value="UniProtKB-KW"/>
</dbReference>
<accession>A0A1L9BIE8</accession>
<dbReference type="EMBL" id="MPIN01000001">
    <property type="protein sequence ID" value="OJH41928.1"/>
    <property type="molecule type" value="Genomic_DNA"/>
</dbReference>
<dbReference type="Gene3D" id="1.10.10.10">
    <property type="entry name" value="Winged helix-like DNA-binding domain superfamily/Winged helix DNA-binding domain"/>
    <property type="match status" value="1"/>
</dbReference>
<dbReference type="InterPro" id="IPR036390">
    <property type="entry name" value="WH_DNA-bd_sf"/>
</dbReference>
<dbReference type="PANTHER" id="PTHR33164">
    <property type="entry name" value="TRANSCRIPTIONAL REGULATOR, MARR FAMILY"/>
    <property type="match status" value="1"/>
</dbReference>
<dbReference type="PROSITE" id="PS50995">
    <property type="entry name" value="HTH_MARR_2"/>
    <property type="match status" value="1"/>
</dbReference>
<dbReference type="STRING" id="83449.BON30_01470"/>